<dbReference type="EMBL" id="WQRF01000010">
    <property type="protein sequence ID" value="MVT00775.1"/>
    <property type="molecule type" value="Genomic_DNA"/>
</dbReference>
<keyword evidence="3" id="KW-0645">Protease</keyword>
<dbReference type="Pfam" id="PF21337">
    <property type="entry name" value="Peptidase_M17_N_1"/>
    <property type="match status" value="1"/>
</dbReference>
<dbReference type="PANTHER" id="PTHR11963">
    <property type="entry name" value="LEUCINE AMINOPEPTIDASE-RELATED"/>
    <property type="match status" value="1"/>
</dbReference>
<evidence type="ECO:0000313" key="7">
    <source>
        <dbReference type="EMBL" id="MVT00775.1"/>
    </source>
</evidence>
<comment type="caution">
    <text evidence="7">The sequence shown here is derived from an EMBL/GenBank/DDBJ whole genome shotgun (WGS) entry which is preliminary data.</text>
</comment>
<dbReference type="SUPFAM" id="SSF53187">
    <property type="entry name" value="Zn-dependent exopeptidases"/>
    <property type="match status" value="1"/>
</dbReference>
<feature type="domain" description="Cytosol aminopeptidase" evidence="6">
    <location>
        <begin position="296"/>
        <end position="303"/>
    </location>
</feature>
<keyword evidence="8" id="KW-1185">Reference proteome</keyword>
<evidence type="ECO:0000256" key="5">
    <source>
        <dbReference type="ARBA" id="ARBA00023211"/>
    </source>
</evidence>
<dbReference type="GO" id="GO:0006508">
    <property type="term" value="P:proteolysis"/>
    <property type="evidence" value="ECO:0007669"/>
    <property type="project" value="UniProtKB-KW"/>
</dbReference>
<dbReference type="PRINTS" id="PR00481">
    <property type="entry name" value="LAMNOPPTDASE"/>
</dbReference>
<name>A0A7X3K5N0_9HYPH</name>
<dbReference type="Pfam" id="PF00883">
    <property type="entry name" value="Peptidase_M17"/>
    <property type="match status" value="1"/>
</dbReference>
<dbReference type="InterPro" id="IPR011356">
    <property type="entry name" value="Leucine_aapep/pepB"/>
</dbReference>
<keyword evidence="5" id="KW-0464">Manganese</keyword>
<dbReference type="PROSITE" id="PS00631">
    <property type="entry name" value="CYTOSOL_AP"/>
    <property type="match status" value="1"/>
</dbReference>
<dbReference type="PANTHER" id="PTHR11963:SF20">
    <property type="entry name" value="PEPTIDASE B"/>
    <property type="match status" value="1"/>
</dbReference>
<proteinExistence type="inferred from homology"/>
<keyword evidence="2 7" id="KW-0031">Aminopeptidase</keyword>
<dbReference type="Gene3D" id="3.40.220.10">
    <property type="entry name" value="Leucine Aminopeptidase, subunit E, domain 1"/>
    <property type="match status" value="1"/>
</dbReference>
<dbReference type="InterPro" id="IPR048816">
    <property type="entry name" value="Peptidase_M17_N_1"/>
</dbReference>
<dbReference type="GO" id="GO:0030145">
    <property type="term" value="F:manganese ion binding"/>
    <property type="evidence" value="ECO:0007669"/>
    <property type="project" value="InterPro"/>
</dbReference>
<keyword evidence="4" id="KW-0378">Hydrolase</keyword>
<dbReference type="InterPro" id="IPR000819">
    <property type="entry name" value="Peptidase_M17_C"/>
</dbReference>
<evidence type="ECO:0000256" key="2">
    <source>
        <dbReference type="ARBA" id="ARBA00022438"/>
    </source>
</evidence>
<dbReference type="Proteomes" id="UP000438106">
    <property type="component" value="Unassembled WGS sequence"/>
</dbReference>
<organism evidence="7 8">
    <name type="scientific">Devosia marina</name>
    <dbReference type="NCBI Taxonomy" id="2683198"/>
    <lineage>
        <taxon>Bacteria</taxon>
        <taxon>Pseudomonadati</taxon>
        <taxon>Pseudomonadota</taxon>
        <taxon>Alphaproteobacteria</taxon>
        <taxon>Hyphomicrobiales</taxon>
        <taxon>Devosiaceae</taxon>
        <taxon>Devosia</taxon>
    </lineage>
</organism>
<comment type="similarity">
    <text evidence="1">Belongs to the peptidase M17 family.</text>
</comment>
<evidence type="ECO:0000256" key="4">
    <source>
        <dbReference type="ARBA" id="ARBA00022801"/>
    </source>
</evidence>
<sequence length="449" mass="47133">MTDQAAIPLIFIPENGVEAGPLDDGQRAWAKANGFAGQQGRLLAMPDTKGGIAAWLFGTGTDQRRPVFVAGLAAAGLPEGDYQLRGDYGDPTLAAIAFRLSAYRFETYRAAPPAPRLVLPEAADTGEVERQVAAASLTRDLINTPANDLGPDALEARARDLATRHGMSVTVIKGDDLLEQNFPLIHAVGRASAQAPRLIDMRWGRDTDPKVTLVGKGVTFDTGGLDIKSAAGMLMMKKDMGGAANVLGLAHAIMDAGLPLRLRVLLPVVENAIAGNAFRPGDVLRSRAGISVEIGNTDAEGRLILADALALADEEAPDLLVDMATLTGAARVALGPELPALYSTDDGVAADLAAAGLAAEDPLWRMPLWSPYASLLSSRIADLNNTASGGHAGSVTAALFLKRFVDKAGAWVHLDIFGWAPEARPGRPAGGTDQAIRAIYGLLRQRYSA</sequence>
<dbReference type="CDD" id="cd00433">
    <property type="entry name" value="Peptidase_M17"/>
    <property type="match status" value="1"/>
</dbReference>
<accession>A0A7X3K5N0</accession>
<dbReference type="Gene3D" id="3.40.630.10">
    <property type="entry name" value="Zn peptidases"/>
    <property type="match status" value="1"/>
</dbReference>
<evidence type="ECO:0000256" key="3">
    <source>
        <dbReference type="ARBA" id="ARBA00022670"/>
    </source>
</evidence>
<dbReference type="InterPro" id="IPR043472">
    <property type="entry name" value="Macro_dom-like"/>
</dbReference>
<protein>
    <submittedName>
        <fullName evidence="7">Leucyl aminopeptidase family protein</fullName>
    </submittedName>
</protein>
<evidence type="ECO:0000256" key="1">
    <source>
        <dbReference type="ARBA" id="ARBA00009528"/>
    </source>
</evidence>
<reference evidence="7 8" key="1">
    <citation type="submission" date="2019-12" db="EMBL/GenBank/DDBJ databases">
        <title>Devosia maris sp. nov., isolated from the deep seawater.</title>
        <authorList>
            <person name="Liu Y."/>
        </authorList>
    </citation>
    <scope>NUCLEOTIDE SEQUENCE [LARGE SCALE GENOMIC DNA]</scope>
    <source>
        <strain evidence="7 8">L53-10-65</strain>
    </source>
</reference>
<dbReference type="AlphaFoldDB" id="A0A7X3K5N0"/>
<gene>
    <name evidence="7" type="ORF">GO014_17255</name>
</gene>
<dbReference type="RefSeq" id="WP_157291582.1">
    <property type="nucleotide sequence ID" value="NZ_WQRF01000010.1"/>
</dbReference>
<dbReference type="GO" id="GO:0005737">
    <property type="term" value="C:cytoplasm"/>
    <property type="evidence" value="ECO:0007669"/>
    <property type="project" value="InterPro"/>
</dbReference>
<evidence type="ECO:0000313" key="8">
    <source>
        <dbReference type="Proteomes" id="UP000438106"/>
    </source>
</evidence>
<evidence type="ECO:0000259" key="6">
    <source>
        <dbReference type="PROSITE" id="PS00631"/>
    </source>
</evidence>
<dbReference type="GO" id="GO:0070006">
    <property type="term" value="F:metalloaminopeptidase activity"/>
    <property type="evidence" value="ECO:0007669"/>
    <property type="project" value="InterPro"/>
</dbReference>